<evidence type="ECO:0000256" key="2">
    <source>
        <dbReference type="ARBA" id="ARBA00022833"/>
    </source>
</evidence>
<feature type="domain" description="RING-type" evidence="5">
    <location>
        <begin position="231"/>
        <end position="273"/>
    </location>
</feature>
<dbReference type="EMBL" id="CAJNOC010005419">
    <property type="protein sequence ID" value="CAF1051853.1"/>
    <property type="molecule type" value="Genomic_DNA"/>
</dbReference>
<feature type="domain" description="Ubiquitin-like" evidence="4">
    <location>
        <begin position="1"/>
        <end position="27"/>
    </location>
</feature>
<evidence type="ECO:0000256" key="1">
    <source>
        <dbReference type="ARBA" id="ARBA00022771"/>
    </source>
</evidence>
<evidence type="ECO:0000256" key="3">
    <source>
        <dbReference type="PROSITE-ProRule" id="PRU00175"/>
    </source>
</evidence>
<keyword evidence="1 3" id="KW-0479">Metal-binding</keyword>
<dbReference type="SMART" id="SM00184">
    <property type="entry name" value="RING"/>
    <property type="match status" value="1"/>
</dbReference>
<comment type="caution">
    <text evidence="6">The sequence shown here is derived from an EMBL/GenBank/DDBJ whole genome shotgun (WGS) entry which is preliminary data.</text>
</comment>
<dbReference type="OrthoDB" id="21204at2759"/>
<dbReference type="InterPro" id="IPR013083">
    <property type="entry name" value="Znf_RING/FYVE/PHD"/>
</dbReference>
<dbReference type="SUPFAM" id="SSF57850">
    <property type="entry name" value="RING/U-box"/>
    <property type="match status" value="1"/>
</dbReference>
<name>A0A814KIK5_9BILA</name>
<dbReference type="Gene3D" id="3.30.40.10">
    <property type="entry name" value="Zinc/RING finger domain, C3HC4 (zinc finger)"/>
    <property type="match status" value="1"/>
</dbReference>
<proteinExistence type="predicted"/>
<evidence type="ECO:0000313" key="6">
    <source>
        <dbReference type="EMBL" id="CAF1051853.1"/>
    </source>
</evidence>
<sequence>MIFLGEILKDEKTIGDYIIEPNDMIIVESTFEDNLQKFKSLPRAFQCNKTVNSPGFFDTIKSFFRLPKFSTLGRLESGVIGFPDVGGIGFPAMKEHLEDWRIAKAGLCLEGKCENSECLAFNEMVIMNMGVPYIHHVGMIFNKKETKCPQCESYVKAITCSFNNCKWRYSGILVTKDGPVRVRSDWKIVENEYYKFSDDENSKVDWYSLTIETNLPDNHIKINNELTQDICAICYDVFHDVAKKLKCNHIFHINCFEQLVKNNGINTRCPLCRGIVD</sequence>
<reference evidence="6" key="1">
    <citation type="submission" date="2021-02" db="EMBL/GenBank/DDBJ databases">
        <authorList>
            <person name="Nowell W R."/>
        </authorList>
    </citation>
    <scope>NUCLEOTIDE SEQUENCE</scope>
    <source>
        <strain evidence="6">Ploen Becks lab</strain>
    </source>
</reference>
<keyword evidence="1 3" id="KW-0863">Zinc-finger</keyword>
<dbReference type="Proteomes" id="UP000663879">
    <property type="component" value="Unassembled WGS sequence"/>
</dbReference>
<organism evidence="6 7">
    <name type="scientific">Brachionus calyciflorus</name>
    <dbReference type="NCBI Taxonomy" id="104777"/>
    <lineage>
        <taxon>Eukaryota</taxon>
        <taxon>Metazoa</taxon>
        <taxon>Spiralia</taxon>
        <taxon>Gnathifera</taxon>
        <taxon>Rotifera</taxon>
        <taxon>Eurotatoria</taxon>
        <taxon>Monogononta</taxon>
        <taxon>Pseudotrocha</taxon>
        <taxon>Ploima</taxon>
        <taxon>Brachionidae</taxon>
        <taxon>Brachionus</taxon>
    </lineage>
</organism>
<evidence type="ECO:0008006" key="8">
    <source>
        <dbReference type="Google" id="ProtNLM"/>
    </source>
</evidence>
<keyword evidence="2" id="KW-0862">Zinc</keyword>
<dbReference type="Pfam" id="PF13639">
    <property type="entry name" value="zf-RING_2"/>
    <property type="match status" value="1"/>
</dbReference>
<dbReference type="InterPro" id="IPR001841">
    <property type="entry name" value="Znf_RING"/>
</dbReference>
<evidence type="ECO:0000259" key="5">
    <source>
        <dbReference type="PROSITE" id="PS50089"/>
    </source>
</evidence>
<dbReference type="PROSITE" id="PS50053">
    <property type="entry name" value="UBIQUITIN_2"/>
    <property type="match status" value="1"/>
</dbReference>
<accession>A0A814KIK5</accession>
<evidence type="ECO:0000313" key="7">
    <source>
        <dbReference type="Proteomes" id="UP000663879"/>
    </source>
</evidence>
<evidence type="ECO:0000259" key="4">
    <source>
        <dbReference type="PROSITE" id="PS50053"/>
    </source>
</evidence>
<dbReference type="PROSITE" id="PS50089">
    <property type="entry name" value="ZF_RING_2"/>
    <property type="match status" value="1"/>
</dbReference>
<dbReference type="GO" id="GO:0008270">
    <property type="term" value="F:zinc ion binding"/>
    <property type="evidence" value="ECO:0007669"/>
    <property type="project" value="UniProtKB-KW"/>
</dbReference>
<protein>
    <recommendedName>
        <fullName evidence="8">RING-type domain-containing protein</fullName>
    </recommendedName>
</protein>
<gene>
    <name evidence="6" type="ORF">OXX778_LOCUS18865</name>
</gene>
<keyword evidence="7" id="KW-1185">Reference proteome</keyword>
<dbReference type="AlphaFoldDB" id="A0A814KIK5"/>
<dbReference type="InterPro" id="IPR000626">
    <property type="entry name" value="Ubiquitin-like_dom"/>
</dbReference>